<evidence type="ECO:0000313" key="4">
    <source>
        <dbReference type="Proteomes" id="UP001445076"/>
    </source>
</evidence>
<accession>A0AAW0X5R9</accession>
<name>A0AAW0X5R9_CHEQU</name>
<dbReference type="AlphaFoldDB" id="A0AAW0X5R9"/>
<evidence type="ECO:0000256" key="1">
    <source>
        <dbReference type="SAM" id="Coils"/>
    </source>
</evidence>
<keyword evidence="4" id="KW-1185">Reference proteome</keyword>
<proteinExistence type="predicted"/>
<reference evidence="3 4" key="1">
    <citation type="journal article" date="2024" name="BMC Genomics">
        <title>Genome assembly of redclaw crayfish (Cherax quadricarinatus) provides insights into its immune adaptation and hypoxia tolerance.</title>
        <authorList>
            <person name="Liu Z."/>
            <person name="Zheng J."/>
            <person name="Li H."/>
            <person name="Fang K."/>
            <person name="Wang S."/>
            <person name="He J."/>
            <person name="Zhou D."/>
            <person name="Weng S."/>
            <person name="Chi M."/>
            <person name="Gu Z."/>
            <person name="He J."/>
            <person name="Li F."/>
            <person name="Wang M."/>
        </authorList>
    </citation>
    <scope>NUCLEOTIDE SEQUENCE [LARGE SCALE GENOMIC DNA]</scope>
    <source>
        <strain evidence="3">ZL_2023a</strain>
    </source>
</reference>
<gene>
    <name evidence="3" type="ORF">OTU49_003189</name>
</gene>
<organism evidence="3 4">
    <name type="scientific">Cherax quadricarinatus</name>
    <name type="common">Australian red claw crayfish</name>
    <dbReference type="NCBI Taxonomy" id="27406"/>
    <lineage>
        <taxon>Eukaryota</taxon>
        <taxon>Metazoa</taxon>
        <taxon>Ecdysozoa</taxon>
        <taxon>Arthropoda</taxon>
        <taxon>Crustacea</taxon>
        <taxon>Multicrustacea</taxon>
        <taxon>Malacostraca</taxon>
        <taxon>Eumalacostraca</taxon>
        <taxon>Eucarida</taxon>
        <taxon>Decapoda</taxon>
        <taxon>Pleocyemata</taxon>
        <taxon>Astacidea</taxon>
        <taxon>Parastacoidea</taxon>
        <taxon>Parastacidae</taxon>
        <taxon>Cherax</taxon>
    </lineage>
</organism>
<keyword evidence="1" id="KW-0175">Coiled coil</keyword>
<dbReference type="Proteomes" id="UP001445076">
    <property type="component" value="Unassembled WGS sequence"/>
</dbReference>
<feature type="non-terminal residue" evidence="3">
    <location>
        <position position="1"/>
    </location>
</feature>
<protein>
    <submittedName>
        <fullName evidence="3">Uncharacterized protein</fullName>
    </submittedName>
</protein>
<comment type="caution">
    <text evidence="3">The sequence shown here is derived from an EMBL/GenBank/DDBJ whole genome shotgun (WGS) entry which is preliminary data.</text>
</comment>
<dbReference type="EMBL" id="JARKIK010000035">
    <property type="protein sequence ID" value="KAK8739772.1"/>
    <property type="molecule type" value="Genomic_DNA"/>
</dbReference>
<feature type="coiled-coil region" evidence="1">
    <location>
        <begin position="401"/>
        <end position="428"/>
    </location>
</feature>
<evidence type="ECO:0000313" key="3">
    <source>
        <dbReference type="EMBL" id="KAK8739772.1"/>
    </source>
</evidence>
<evidence type="ECO:0000256" key="2">
    <source>
        <dbReference type="SAM" id="MobiDB-lite"/>
    </source>
</evidence>
<feature type="region of interest" description="Disordered" evidence="2">
    <location>
        <begin position="88"/>
        <end position="113"/>
    </location>
</feature>
<sequence>LATMLKFRVTNSTKARRAAEAQRRALEEKFQLEWAWKPMAAMMNEDKADLVYFIPPLYSSNLVGPAAPRRPSLSRSYTLAAAATERKRRLATRRTKMTSEQIGDTRRDSQMSQMSQMCDRRDSAMSQMSQMCDRRDSAMSQMSQMCDRRDSAMCDRRDSAMCDRRDSHIIPELKEDLICMKDPDTESGIHMGHSREDLPRRSFQSIQEERFPELQRPTFAGRPKVRCTSMKLRPPEKVCEGMRRASDSAAMKSKTLPSIFRLLKPSSYNQKNKHLSREVESRCYGSKKVKRPSIKIYNPPSRLSNRRARSSFSQNEEDDPCVFVSIDPKARESARRLSIAAEQQRAQAAAKALSGDSPKIRHAHLQMVLRLLAQMYEEKVVHQDSEIKSLKSKLQIHDKHLKRMVQMILHLKDEVNKMKNQRIAMTEQMKDIQNGILSVKMGVAGRTGIDV</sequence>